<dbReference type="Pfam" id="PF09084">
    <property type="entry name" value="NMT1"/>
    <property type="match status" value="1"/>
</dbReference>
<gene>
    <name evidence="3" type="ORF">GCM10025789_24360</name>
</gene>
<dbReference type="EMBL" id="BAABLV010000036">
    <property type="protein sequence ID" value="GAA4904382.1"/>
    <property type="molecule type" value="Genomic_DNA"/>
</dbReference>
<proteinExistence type="predicted"/>
<dbReference type="PROSITE" id="PS51257">
    <property type="entry name" value="PROKAR_LIPOPROTEIN"/>
    <property type="match status" value="1"/>
</dbReference>
<dbReference type="PROSITE" id="PS51318">
    <property type="entry name" value="TAT"/>
    <property type="match status" value="1"/>
</dbReference>
<evidence type="ECO:0000313" key="4">
    <source>
        <dbReference type="Proteomes" id="UP001501521"/>
    </source>
</evidence>
<dbReference type="Proteomes" id="UP001501521">
    <property type="component" value="Unassembled WGS sequence"/>
</dbReference>
<feature type="signal peptide" evidence="1">
    <location>
        <begin position="1"/>
        <end position="21"/>
    </location>
</feature>
<dbReference type="RefSeq" id="WP_345583221.1">
    <property type="nucleotide sequence ID" value="NZ_BAABLV010000036.1"/>
</dbReference>
<protein>
    <submittedName>
        <fullName evidence="3">ABC transporter substrate-binding protein</fullName>
    </submittedName>
</protein>
<dbReference type="InterPro" id="IPR027939">
    <property type="entry name" value="NMT1/THI5"/>
</dbReference>
<dbReference type="Gene3D" id="3.40.190.10">
    <property type="entry name" value="Periplasmic binding protein-like II"/>
    <property type="match status" value="2"/>
</dbReference>
<keyword evidence="4" id="KW-1185">Reference proteome</keyword>
<feature type="domain" description="SsuA/THI5-like" evidence="2">
    <location>
        <begin position="45"/>
        <end position="260"/>
    </location>
</feature>
<dbReference type="InterPro" id="IPR015168">
    <property type="entry name" value="SsuA/THI5"/>
</dbReference>
<evidence type="ECO:0000259" key="2">
    <source>
        <dbReference type="Pfam" id="PF09084"/>
    </source>
</evidence>
<evidence type="ECO:0000313" key="3">
    <source>
        <dbReference type="EMBL" id="GAA4904382.1"/>
    </source>
</evidence>
<dbReference type="InterPro" id="IPR006311">
    <property type="entry name" value="TAT_signal"/>
</dbReference>
<comment type="caution">
    <text evidence="3">The sequence shown here is derived from an EMBL/GenBank/DDBJ whole genome shotgun (WGS) entry which is preliminary data.</text>
</comment>
<name>A0ABP9FJX8_9ACTN</name>
<sequence length="331" mass="34255">MISRRNLLLGTLAVGAAAGLAACGGNQPAAVGDGKLTVGLTYIPNVQFSAFYLGVKEGLFAKHGLDVQLRHHGQQEDLWGAVLGGQEDVVFASADEAMVAKAGGNDLRTFATSYQSYPIRVMGGDPSTLGAEPGLEVLNGASLGIPGHFGSSYYAALCAIHQAGLTENEVKLVDIGFTTLQALAAKQVDFAMGFVNNEGVQLANQDIPTVSIPVFEPSEALLVGPSLIAPGTKVPDDVLKAVALGMQEAEAAVVADPQAALDATAEHVPAMAEAEQRATAERVLAATVELWQRDGEVTVAVDTAAFDRMGEFLAQAGIIDAAPADAYLEVL</sequence>
<organism evidence="3 4">
    <name type="scientific">Tessaracoccus lubricantis</name>
    <dbReference type="NCBI Taxonomy" id="545543"/>
    <lineage>
        <taxon>Bacteria</taxon>
        <taxon>Bacillati</taxon>
        <taxon>Actinomycetota</taxon>
        <taxon>Actinomycetes</taxon>
        <taxon>Propionibacteriales</taxon>
        <taxon>Propionibacteriaceae</taxon>
        <taxon>Tessaracoccus</taxon>
    </lineage>
</organism>
<reference evidence="4" key="1">
    <citation type="journal article" date="2019" name="Int. J. Syst. Evol. Microbiol.">
        <title>The Global Catalogue of Microorganisms (GCM) 10K type strain sequencing project: providing services to taxonomists for standard genome sequencing and annotation.</title>
        <authorList>
            <consortium name="The Broad Institute Genomics Platform"/>
            <consortium name="The Broad Institute Genome Sequencing Center for Infectious Disease"/>
            <person name="Wu L."/>
            <person name="Ma J."/>
        </authorList>
    </citation>
    <scope>NUCLEOTIDE SEQUENCE [LARGE SCALE GENOMIC DNA]</scope>
    <source>
        <strain evidence="4">JCM 19125</strain>
    </source>
</reference>
<accession>A0ABP9FJX8</accession>
<dbReference type="PANTHER" id="PTHR31528:SF15">
    <property type="entry name" value="RIBOFLAVIN-BINDING PROTEIN RIBY"/>
    <property type="match status" value="1"/>
</dbReference>
<dbReference type="SUPFAM" id="SSF53850">
    <property type="entry name" value="Periplasmic binding protein-like II"/>
    <property type="match status" value="1"/>
</dbReference>
<dbReference type="PANTHER" id="PTHR31528">
    <property type="entry name" value="4-AMINO-5-HYDROXYMETHYL-2-METHYLPYRIMIDINE PHOSPHATE SYNTHASE THI11-RELATED"/>
    <property type="match status" value="1"/>
</dbReference>
<feature type="chain" id="PRO_5046966565" evidence="1">
    <location>
        <begin position="22"/>
        <end position="331"/>
    </location>
</feature>
<evidence type="ECO:0000256" key="1">
    <source>
        <dbReference type="SAM" id="SignalP"/>
    </source>
</evidence>
<keyword evidence="1" id="KW-0732">Signal</keyword>